<accession>A0ABU4UFX0</accession>
<name>A0ABU4UFX0_9GAMM</name>
<evidence type="ECO:0000313" key="9">
    <source>
        <dbReference type="EMBL" id="MDX8128066.1"/>
    </source>
</evidence>
<keyword evidence="9" id="KW-0966">Cell projection</keyword>
<dbReference type="Pfam" id="PF05247">
    <property type="entry name" value="FlhD"/>
    <property type="match status" value="1"/>
</dbReference>
<organism evidence="9 10">
    <name type="scientific">Methylomonas defluvii</name>
    <dbReference type="NCBI Taxonomy" id="3045149"/>
    <lineage>
        <taxon>Bacteria</taxon>
        <taxon>Pseudomonadati</taxon>
        <taxon>Pseudomonadota</taxon>
        <taxon>Gammaproteobacteria</taxon>
        <taxon>Methylococcales</taxon>
        <taxon>Methylococcaceae</taxon>
        <taxon>Methylomonas</taxon>
    </lineage>
</organism>
<evidence type="ECO:0000256" key="1">
    <source>
        <dbReference type="ARBA" id="ARBA00022490"/>
    </source>
</evidence>
<evidence type="ECO:0000256" key="2">
    <source>
        <dbReference type="ARBA" id="ARBA00022795"/>
    </source>
</evidence>
<keyword evidence="5" id="KW-1015">Disulfide bond</keyword>
<keyword evidence="3" id="KW-0805">Transcription regulation</keyword>
<dbReference type="SUPFAM" id="SSF63592">
    <property type="entry name" value="Flagellar transcriptional activator FlhD"/>
    <property type="match status" value="1"/>
</dbReference>
<keyword evidence="10" id="KW-1185">Reference proteome</keyword>
<keyword evidence="2" id="KW-1005">Bacterial flagellum biogenesis</keyword>
<comment type="caution">
    <text evidence="9">The sequence shown here is derived from an EMBL/GenBank/DDBJ whole genome shotgun (WGS) entry which is preliminary data.</text>
</comment>
<keyword evidence="6" id="KW-0010">Activator</keyword>
<evidence type="ECO:0000256" key="8">
    <source>
        <dbReference type="ARBA" id="ARBA00025431"/>
    </source>
</evidence>
<dbReference type="InterPro" id="IPR036194">
    <property type="entry name" value="FlhD_sf"/>
</dbReference>
<sequence length="105" mass="12045">MEAISMNGNLYNLNLEYLIVAQTLILSGSEQKAMFCLGLTPEAISLLRTMPLAQLKTLARAEYLSFIPRFNPHQWSEFLQEKKPQPDTIDEQARELLMILSCRED</sequence>
<keyword evidence="1" id="KW-0963">Cytoplasm</keyword>
<dbReference type="Proteomes" id="UP001284537">
    <property type="component" value="Unassembled WGS sequence"/>
</dbReference>
<dbReference type="RefSeq" id="WP_319961753.1">
    <property type="nucleotide sequence ID" value="NZ_JAXARY010000010.1"/>
</dbReference>
<protein>
    <submittedName>
        <fullName evidence="9">Flagellar transcriptional regulator FlhD</fullName>
    </submittedName>
</protein>
<comment type="function">
    <text evidence="8">Functions in complex with FlhC as a master transcriptional regulator that regulates transcription of several flagellar and non-flagellar operons by binding to their promoter region. Activates expression of class 2 flagellar genes, including fliA, which is a flagellum-specific sigma factor that turns on the class 3 genes. Also regulates genes whose products function in a variety of physiological pathways.</text>
</comment>
<reference evidence="9 10" key="1">
    <citation type="submission" date="2023-11" db="EMBL/GenBank/DDBJ databases">
        <authorList>
            <person name="Ouyang M.-Y."/>
        </authorList>
    </citation>
    <scope>NUCLEOTIDE SEQUENCE [LARGE SCALE GENOMIC DNA]</scope>
    <source>
        <strain evidence="9 10">OY6</strain>
    </source>
</reference>
<evidence type="ECO:0000313" key="10">
    <source>
        <dbReference type="Proteomes" id="UP001284537"/>
    </source>
</evidence>
<keyword evidence="9" id="KW-0282">Flagellum</keyword>
<dbReference type="Gene3D" id="1.10.4000.10">
    <property type="entry name" value="Flagellar transcriptional activator FlhD"/>
    <property type="match status" value="1"/>
</dbReference>
<evidence type="ECO:0000256" key="6">
    <source>
        <dbReference type="ARBA" id="ARBA00023159"/>
    </source>
</evidence>
<evidence type="ECO:0000256" key="5">
    <source>
        <dbReference type="ARBA" id="ARBA00023157"/>
    </source>
</evidence>
<evidence type="ECO:0000256" key="4">
    <source>
        <dbReference type="ARBA" id="ARBA00023125"/>
    </source>
</evidence>
<gene>
    <name evidence="9" type="ORF">QLH52_12295</name>
</gene>
<proteinExistence type="predicted"/>
<keyword evidence="4" id="KW-0238">DNA-binding</keyword>
<evidence type="ECO:0000256" key="3">
    <source>
        <dbReference type="ARBA" id="ARBA00023015"/>
    </source>
</evidence>
<keyword evidence="7" id="KW-0804">Transcription</keyword>
<evidence type="ECO:0000256" key="7">
    <source>
        <dbReference type="ARBA" id="ARBA00023163"/>
    </source>
</evidence>
<dbReference type="EMBL" id="JAXARY010000010">
    <property type="protein sequence ID" value="MDX8128066.1"/>
    <property type="molecule type" value="Genomic_DNA"/>
</dbReference>
<dbReference type="InterPro" id="IPR023559">
    <property type="entry name" value="Flagellar_FlhD"/>
</dbReference>
<keyword evidence="9" id="KW-0969">Cilium</keyword>